<dbReference type="Gene3D" id="1.20.1070.10">
    <property type="entry name" value="Rhodopsin 7-helix transmembrane proteins"/>
    <property type="match status" value="1"/>
</dbReference>
<keyword evidence="5 7" id="KW-0472">Membrane</keyword>
<evidence type="ECO:0000256" key="2">
    <source>
        <dbReference type="ARBA" id="ARBA00022475"/>
    </source>
</evidence>
<keyword evidence="10" id="KW-1185">Reference proteome</keyword>
<evidence type="ECO:0000313" key="9">
    <source>
        <dbReference type="EMBL" id="KAH3709554.1"/>
    </source>
</evidence>
<proteinExistence type="predicted"/>
<name>A0A9D3Z0S3_DREPO</name>
<organism evidence="9 10">
    <name type="scientific">Dreissena polymorpha</name>
    <name type="common">Zebra mussel</name>
    <name type="synonym">Mytilus polymorpha</name>
    <dbReference type="NCBI Taxonomy" id="45954"/>
    <lineage>
        <taxon>Eukaryota</taxon>
        <taxon>Metazoa</taxon>
        <taxon>Spiralia</taxon>
        <taxon>Lophotrochozoa</taxon>
        <taxon>Mollusca</taxon>
        <taxon>Bivalvia</taxon>
        <taxon>Autobranchia</taxon>
        <taxon>Heteroconchia</taxon>
        <taxon>Euheterodonta</taxon>
        <taxon>Imparidentia</taxon>
        <taxon>Neoheterodontei</taxon>
        <taxon>Myida</taxon>
        <taxon>Dreissenoidea</taxon>
        <taxon>Dreissenidae</taxon>
        <taxon>Dreissena</taxon>
    </lineage>
</organism>
<reference evidence="9" key="2">
    <citation type="submission" date="2020-11" db="EMBL/GenBank/DDBJ databases">
        <authorList>
            <person name="McCartney M.A."/>
            <person name="Auch B."/>
            <person name="Kono T."/>
            <person name="Mallez S."/>
            <person name="Becker A."/>
            <person name="Gohl D.M."/>
            <person name="Silverstein K.A.T."/>
            <person name="Koren S."/>
            <person name="Bechman K.B."/>
            <person name="Herman A."/>
            <person name="Abrahante J.E."/>
            <person name="Garbe J."/>
        </authorList>
    </citation>
    <scope>NUCLEOTIDE SEQUENCE</scope>
    <source>
        <strain evidence="9">Duluth1</strain>
        <tissue evidence="9">Whole animal</tissue>
    </source>
</reference>
<evidence type="ECO:0000256" key="1">
    <source>
        <dbReference type="ARBA" id="ARBA00004651"/>
    </source>
</evidence>
<evidence type="ECO:0000256" key="5">
    <source>
        <dbReference type="ARBA" id="ARBA00023136"/>
    </source>
</evidence>
<evidence type="ECO:0000256" key="6">
    <source>
        <dbReference type="ARBA" id="ARBA00023170"/>
    </source>
</evidence>
<feature type="domain" description="G-protein coupled receptors family 1 profile" evidence="8">
    <location>
        <begin position="114"/>
        <end position="180"/>
    </location>
</feature>
<dbReference type="PRINTS" id="PR00237">
    <property type="entry name" value="GPCRRHODOPSN"/>
</dbReference>
<keyword evidence="6" id="KW-0675">Receptor</keyword>
<accession>A0A9D3Z0S3</accession>
<gene>
    <name evidence="9" type="ORF">DPMN_069018</name>
</gene>
<feature type="transmembrane region" description="Helical" evidence="7">
    <location>
        <begin position="122"/>
        <end position="148"/>
    </location>
</feature>
<evidence type="ECO:0000256" key="7">
    <source>
        <dbReference type="SAM" id="Phobius"/>
    </source>
</evidence>
<evidence type="ECO:0000256" key="4">
    <source>
        <dbReference type="ARBA" id="ARBA00022989"/>
    </source>
</evidence>
<evidence type="ECO:0000259" key="8">
    <source>
        <dbReference type="PROSITE" id="PS50262"/>
    </source>
</evidence>
<dbReference type="Pfam" id="PF00001">
    <property type="entry name" value="7tm_1"/>
    <property type="match status" value="1"/>
</dbReference>
<comment type="subcellular location">
    <subcellularLocation>
        <location evidence="1">Cell membrane</location>
        <topology evidence="1">Multi-pass membrane protein</topology>
    </subcellularLocation>
</comment>
<dbReference type="PROSITE" id="PS50262">
    <property type="entry name" value="G_PROTEIN_RECEP_F1_2"/>
    <property type="match status" value="1"/>
</dbReference>
<dbReference type="EMBL" id="JAIWYP010000014">
    <property type="protein sequence ID" value="KAH3709554.1"/>
    <property type="molecule type" value="Genomic_DNA"/>
</dbReference>
<dbReference type="GO" id="GO:0005886">
    <property type="term" value="C:plasma membrane"/>
    <property type="evidence" value="ECO:0007669"/>
    <property type="project" value="UniProtKB-SubCell"/>
</dbReference>
<dbReference type="InterPro" id="IPR000276">
    <property type="entry name" value="GPCR_Rhodpsn"/>
</dbReference>
<comment type="caution">
    <text evidence="9">The sequence shown here is derived from an EMBL/GenBank/DDBJ whole genome shotgun (WGS) entry which is preliminary data.</text>
</comment>
<keyword evidence="4 7" id="KW-1133">Transmembrane helix</keyword>
<reference evidence="9" key="1">
    <citation type="journal article" date="2019" name="bioRxiv">
        <title>The Genome of the Zebra Mussel, Dreissena polymorpha: A Resource for Invasive Species Research.</title>
        <authorList>
            <person name="McCartney M.A."/>
            <person name="Auch B."/>
            <person name="Kono T."/>
            <person name="Mallez S."/>
            <person name="Zhang Y."/>
            <person name="Obille A."/>
            <person name="Becker A."/>
            <person name="Abrahante J.E."/>
            <person name="Garbe J."/>
            <person name="Badalamenti J.P."/>
            <person name="Herman A."/>
            <person name="Mangelson H."/>
            <person name="Liachko I."/>
            <person name="Sullivan S."/>
            <person name="Sone E.D."/>
            <person name="Koren S."/>
            <person name="Silverstein K.A.T."/>
            <person name="Beckman K.B."/>
            <person name="Gohl D.M."/>
        </authorList>
    </citation>
    <scope>NUCLEOTIDE SEQUENCE</scope>
    <source>
        <strain evidence="9">Duluth1</strain>
        <tissue evidence="9">Whole animal</tissue>
    </source>
</reference>
<protein>
    <recommendedName>
        <fullName evidence="8">G-protein coupled receptors family 1 profile domain-containing protein</fullName>
    </recommendedName>
</protein>
<dbReference type="GO" id="GO:0032870">
    <property type="term" value="P:cellular response to hormone stimulus"/>
    <property type="evidence" value="ECO:0007669"/>
    <property type="project" value="TreeGrafter"/>
</dbReference>
<dbReference type="PANTHER" id="PTHR24241:SF76">
    <property type="entry name" value="NEUROPEPTIDE SIFAMIDE RECEPTOR"/>
    <property type="match status" value="1"/>
</dbReference>
<dbReference type="GO" id="GO:0042277">
    <property type="term" value="F:peptide binding"/>
    <property type="evidence" value="ECO:0007669"/>
    <property type="project" value="TreeGrafter"/>
</dbReference>
<dbReference type="GO" id="GO:0004930">
    <property type="term" value="F:G protein-coupled receptor activity"/>
    <property type="evidence" value="ECO:0007669"/>
    <property type="project" value="InterPro"/>
</dbReference>
<keyword evidence="3 7" id="KW-0812">Transmembrane</keyword>
<dbReference type="SUPFAM" id="SSF81321">
    <property type="entry name" value="Family A G protein-coupled receptor-like"/>
    <property type="match status" value="1"/>
</dbReference>
<evidence type="ECO:0000313" key="10">
    <source>
        <dbReference type="Proteomes" id="UP000828390"/>
    </source>
</evidence>
<keyword evidence="2" id="KW-1003">Cell membrane</keyword>
<dbReference type="Proteomes" id="UP000828390">
    <property type="component" value="Unassembled WGS sequence"/>
</dbReference>
<dbReference type="PANTHER" id="PTHR24241">
    <property type="entry name" value="NEUROPEPTIDE RECEPTOR-RELATED G-PROTEIN COUPLED RECEPTOR"/>
    <property type="match status" value="1"/>
</dbReference>
<sequence>MDEINITLHNSKYRCCCVINSESIDYADENTDEECGPTKGLADAETRFIPTNNASGNHVIALDEEETLATPEILVESRPTFSNRDRRFNKAPFSKKDSNTLVRNTVSGIKCKEKHKRKITRMMLTITIVFIVTYLPFMVLSVVTTLVYDFWDGLPGYEEVLYDSILRLYLLNNIANPIIYSFMDVKFIREVASMFKGIFRCSIFENQIIIVPNKV</sequence>
<dbReference type="InterPro" id="IPR017452">
    <property type="entry name" value="GPCR_Rhodpsn_7TM"/>
</dbReference>
<evidence type="ECO:0000256" key="3">
    <source>
        <dbReference type="ARBA" id="ARBA00022692"/>
    </source>
</evidence>
<dbReference type="AlphaFoldDB" id="A0A9D3Z0S3"/>
<dbReference type="CDD" id="cd00637">
    <property type="entry name" value="7tm_classA_rhodopsin-like"/>
    <property type="match status" value="1"/>
</dbReference>